<feature type="compositionally biased region" description="Polar residues" evidence="1">
    <location>
        <begin position="29"/>
        <end position="92"/>
    </location>
</feature>
<keyword evidence="3" id="KW-1185">Reference proteome</keyword>
<feature type="region of interest" description="Disordered" evidence="1">
    <location>
        <begin position="29"/>
        <end position="99"/>
    </location>
</feature>
<name>A0A9P4TSK3_9PEZI</name>
<evidence type="ECO:0000313" key="2">
    <source>
        <dbReference type="EMBL" id="KAF2417510.1"/>
    </source>
</evidence>
<reference evidence="2" key="1">
    <citation type="journal article" date="2020" name="Stud. Mycol.">
        <title>101 Dothideomycetes genomes: a test case for predicting lifestyles and emergence of pathogens.</title>
        <authorList>
            <person name="Haridas S."/>
            <person name="Albert R."/>
            <person name="Binder M."/>
            <person name="Bloem J."/>
            <person name="Labutti K."/>
            <person name="Salamov A."/>
            <person name="Andreopoulos B."/>
            <person name="Baker S."/>
            <person name="Barry K."/>
            <person name="Bills G."/>
            <person name="Bluhm B."/>
            <person name="Cannon C."/>
            <person name="Castanera R."/>
            <person name="Culley D."/>
            <person name="Daum C."/>
            <person name="Ezra D."/>
            <person name="Gonzalez J."/>
            <person name="Henrissat B."/>
            <person name="Kuo A."/>
            <person name="Liang C."/>
            <person name="Lipzen A."/>
            <person name="Lutzoni F."/>
            <person name="Magnuson J."/>
            <person name="Mondo S."/>
            <person name="Nolan M."/>
            <person name="Ohm R."/>
            <person name="Pangilinan J."/>
            <person name="Park H.-J."/>
            <person name="Ramirez L."/>
            <person name="Alfaro M."/>
            <person name="Sun H."/>
            <person name="Tritt A."/>
            <person name="Yoshinaga Y."/>
            <person name="Zwiers L.-H."/>
            <person name="Turgeon B."/>
            <person name="Goodwin S."/>
            <person name="Spatafora J."/>
            <person name="Crous P."/>
            <person name="Grigoriev I."/>
        </authorList>
    </citation>
    <scope>NUCLEOTIDE SEQUENCE</scope>
    <source>
        <strain evidence="2">CBS 130266</strain>
    </source>
</reference>
<protein>
    <submittedName>
        <fullName evidence="2">Uncharacterized protein</fullName>
    </submittedName>
</protein>
<dbReference type="Proteomes" id="UP000800235">
    <property type="component" value="Unassembled WGS sequence"/>
</dbReference>
<accession>A0A9P4TSK3</accession>
<comment type="caution">
    <text evidence="2">The sequence shown here is derived from an EMBL/GenBank/DDBJ whole genome shotgun (WGS) entry which is preliminary data.</text>
</comment>
<sequence length="169" mass="19095">MAHHSSEWEQTAPRERYLYIPGEDCFEPISSSGQAHSYGSQPAGSQYHSSSSTDIPRTQQQGSYHHSYNPNVNNEPWSPRISSYSGYQNDPTYASYPDARQEGYTVPNITVQTPPSRYQVYNTNSNNDVWNSNNYTYPEPPFYPAHSSPPDASQQPHLQSFMLPPSTPT</sequence>
<evidence type="ECO:0000256" key="1">
    <source>
        <dbReference type="SAM" id="MobiDB-lite"/>
    </source>
</evidence>
<gene>
    <name evidence="2" type="ORF">EJ08DRAFT_654517</name>
</gene>
<dbReference type="AlphaFoldDB" id="A0A9P4TSK3"/>
<evidence type="ECO:0000313" key="3">
    <source>
        <dbReference type="Proteomes" id="UP000800235"/>
    </source>
</evidence>
<organism evidence="2 3">
    <name type="scientific">Tothia fuscella</name>
    <dbReference type="NCBI Taxonomy" id="1048955"/>
    <lineage>
        <taxon>Eukaryota</taxon>
        <taxon>Fungi</taxon>
        <taxon>Dikarya</taxon>
        <taxon>Ascomycota</taxon>
        <taxon>Pezizomycotina</taxon>
        <taxon>Dothideomycetes</taxon>
        <taxon>Pleosporomycetidae</taxon>
        <taxon>Venturiales</taxon>
        <taxon>Cylindrosympodiaceae</taxon>
        <taxon>Tothia</taxon>
    </lineage>
</organism>
<dbReference type="EMBL" id="MU007139">
    <property type="protein sequence ID" value="KAF2417510.1"/>
    <property type="molecule type" value="Genomic_DNA"/>
</dbReference>
<feature type="region of interest" description="Disordered" evidence="1">
    <location>
        <begin position="141"/>
        <end position="169"/>
    </location>
</feature>
<proteinExistence type="predicted"/>